<reference evidence="2 3" key="1">
    <citation type="submission" date="2021-06" db="EMBL/GenBank/DDBJ databases">
        <title>Bacillus sp. RD4P76, an endophyte from a halophyte.</title>
        <authorList>
            <person name="Sun J.-Q."/>
        </authorList>
    </citation>
    <scope>NUCLEOTIDE SEQUENCE [LARGE SCALE GENOMIC DNA]</scope>
    <source>
        <strain evidence="2 3">JCM 17098</strain>
    </source>
</reference>
<dbReference type="PANTHER" id="PTHR43233:SF1">
    <property type="entry name" value="FAMILY N-ACETYLTRANSFERASE, PUTATIVE (AFU_ORTHOLOGUE AFUA_6G03350)-RELATED"/>
    <property type="match status" value="1"/>
</dbReference>
<keyword evidence="3" id="KW-1185">Reference proteome</keyword>
<dbReference type="EMBL" id="JAHQCR010000062">
    <property type="protein sequence ID" value="MBU9722842.1"/>
    <property type="molecule type" value="Genomic_DNA"/>
</dbReference>
<dbReference type="InterPro" id="IPR000182">
    <property type="entry name" value="GNAT_dom"/>
</dbReference>
<dbReference type="RefSeq" id="WP_088077602.1">
    <property type="nucleotide sequence ID" value="NZ_JAHQCR010000062.1"/>
</dbReference>
<dbReference type="InterPro" id="IPR016181">
    <property type="entry name" value="Acyl_CoA_acyltransferase"/>
</dbReference>
<dbReference type="PROSITE" id="PS51186">
    <property type="entry name" value="GNAT"/>
    <property type="match status" value="1"/>
</dbReference>
<dbReference type="Gene3D" id="3.40.630.30">
    <property type="match status" value="1"/>
</dbReference>
<sequence>MTKSVSAEQLSTLFEKSGIRRPIDDLKRLQKMLENADLTFTAWDNDKLVGIARSVTDFSYCCYLSDLAVDQDYQKKGIGKELVRRTKDYIGDEVTLVLVSAPAAMEYYPILGFEKLDNAFAIKKKR</sequence>
<feature type="domain" description="N-acetyltransferase" evidence="1">
    <location>
        <begin position="1"/>
        <end position="126"/>
    </location>
</feature>
<dbReference type="CDD" id="cd04301">
    <property type="entry name" value="NAT_SF"/>
    <property type="match status" value="1"/>
</dbReference>
<evidence type="ECO:0000313" key="3">
    <source>
        <dbReference type="Proteomes" id="UP000790580"/>
    </source>
</evidence>
<dbReference type="Pfam" id="PF00583">
    <property type="entry name" value="Acetyltransf_1"/>
    <property type="match status" value="1"/>
</dbReference>
<proteinExistence type="predicted"/>
<dbReference type="Proteomes" id="UP000790580">
    <property type="component" value="Unassembled WGS sequence"/>
</dbReference>
<protein>
    <submittedName>
        <fullName evidence="2">GNAT family N-acetyltransferase</fullName>
    </submittedName>
</protein>
<accession>A0ABS6JX86</accession>
<dbReference type="InterPro" id="IPR053144">
    <property type="entry name" value="Acetyltransferase_Butenolide"/>
</dbReference>
<organism evidence="2 3">
    <name type="scientific">Evansella alkalicola</name>
    <dbReference type="NCBI Taxonomy" id="745819"/>
    <lineage>
        <taxon>Bacteria</taxon>
        <taxon>Bacillati</taxon>
        <taxon>Bacillota</taxon>
        <taxon>Bacilli</taxon>
        <taxon>Bacillales</taxon>
        <taxon>Bacillaceae</taxon>
        <taxon>Evansella</taxon>
    </lineage>
</organism>
<evidence type="ECO:0000313" key="2">
    <source>
        <dbReference type="EMBL" id="MBU9722842.1"/>
    </source>
</evidence>
<dbReference type="PANTHER" id="PTHR43233">
    <property type="entry name" value="FAMILY N-ACETYLTRANSFERASE, PUTATIVE (AFU_ORTHOLOGUE AFUA_6G03350)-RELATED"/>
    <property type="match status" value="1"/>
</dbReference>
<dbReference type="SUPFAM" id="SSF55729">
    <property type="entry name" value="Acyl-CoA N-acyltransferases (Nat)"/>
    <property type="match status" value="1"/>
</dbReference>
<comment type="caution">
    <text evidence="2">The sequence shown here is derived from an EMBL/GenBank/DDBJ whole genome shotgun (WGS) entry which is preliminary data.</text>
</comment>
<evidence type="ECO:0000259" key="1">
    <source>
        <dbReference type="PROSITE" id="PS51186"/>
    </source>
</evidence>
<gene>
    <name evidence="2" type="ORF">KS407_15605</name>
</gene>
<name>A0ABS6JX86_9BACI</name>